<evidence type="ECO:0000256" key="2">
    <source>
        <dbReference type="ARBA" id="ARBA00022487"/>
    </source>
</evidence>
<dbReference type="GO" id="GO:0047372">
    <property type="term" value="F:monoacylglycerol lipase activity"/>
    <property type="evidence" value="ECO:0007669"/>
    <property type="project" value="TreeGrafter"/>
</dbReference>
<organism evidence="5">
    <name type="scientific">hydrothermal vent metagenome</name>
    <dbReference type="NCBI Taxonomy" id="652676"/>
    <lineage>
        <taxon>unclassified sequences</taxon>
        <taxon>metagenomes</taxon>
        <taxon>ecological metagenomes</taxon>
    </lineage>
</organism>
<dbReference type="InterPro" id="IPR000952">
    <property type="entry name" value="AB_hydrolase_4_CS"/>
</dbReference>
<dbReference type="SUPFAM" id="SSF53474">
    <property type="entry name" value="alpha/beta-Hydrolases"/>
    <property type="match status" value="1"/>
</dbReference>
<dbReference type="InterPro" id="IPR000073">
    <property type="entry name" value="AB_hydrolase_1"/>
</dbReference>
<evidence type="ECO:0000259" key="4">
    <source>
        <dbReference type="Pfam" id="PF00561"/>
    </source>
</evidence>
<evidence type="ECO:0000256" key="3">
    <source>
        <dbReference type="ARBA" id="ARBA00022801"/>
    </source>
</evidence>
<accession>A0A3B0ZPE7</accession>
<keyword evidence="5" id="KW-0808">Transferase</keyword>
<gene>
    <name evidence="5" type="ORF">MNBD_GAMMA14-1675</name>
</gene>
<dbReference type="InterPro" id="IPR012020">
    <property type="entry name" value="ABHD4"/>
</dbReference>
<dbReference type="NCBIfam" id="NF008218">
    <property type="entry name" value="PRK10985.1"/>
    <property type="match status" value="1"/>
</dbReference>
<dbReference type="AlphaFoldDB" id="A0A3B0ZPE7"/>
<dbReference type="Gene3D" id="3.40.50.1820">
    <property type="entry name" value="alpha/beta hydrolase"/>
    <property type="match status" value="1"/>
</dbReference>
<dbReference type="GO" id="GO:0034338">
    <property type="term" value="F:short-chain carboxylesterase activity"/>
    <property type="evidence" value="ECO:0007669"/>
    <property type="project" value="TreeGrafter"/>
</dbReference>
<reference evidence="5" key="1">
    <citation type="submission" date="2018-06" db="EMBL/GenBank/DDBJ databases">
        <authorList>
            <person name="Zhirakovskaya E."/>
        </authorList>
    </citation>
    <scope>NUCLEOTIDE SEQUENCE</scope>
</reference>
<name>A0A3B0ZPE7_9ZZZZ</name>
<keyword evidence="3 5" id="KW-0378">Hydrolase</keyword>
<feature type="domain" description="AB hydrolase-1" evidence="4">
    <location>
        <begin position="58"/>
        <end position="295"/>
    </location>
</feature>
<dbReference type="EMBL" id="UOFM01000470">
    <property type="protein sequence ID" value="VAW82476.1"/>
    <property type="molecule type" value="Genomic_DNA"/>
</dbReference>
<protein>
    <submittedName>
        <fullName evidence="5">Hydrolase, alpha/beta fold family functionally coupled to Phosphoribulokinase</fullName>
    </submittedName>
</protein>
<dbReference type="PIRSF" id="PIRSF005211">
    <property type="entry name" value="Ab_hydro_YheT"/>
    <property type="match status" value="1"/>
</dbReference>
<keyword evidence="2" id="KW-0719">Serine esterase</keyword>
<dbReference type="PROSITE" id="PS01133">
    <property type="entry name" value="UPF0017"/>
    <property type="match status" value="1"/>
</dbReference>
<comment type="similarity">
    <text evidence="1">Belongs to the AB hydrolase superfamily. AB hydrolase 4 family.</text>
</comment>
<dbReference type="Pfam" id="PF00561">
    <property type="entry name" value="Abhydrolase_1"/>
    <property type="match status" value="1"/>
</dbReference>
<dbReference type="PANTHER" id="PTHR10794">
    <property type="entry name" value="ABHYDROLASE DOMAIN-CONTAINING PROTEIN"/>
    <property type="match status" value="1"/>
</dbReference>
<proteinExistence type="inferred from homology"/>
<keyword evidence="5" id="KW-0418">Kinase</keyword>
<dbReference type="InterPro" id="IPR029058">
    <property type="entry name" value="AB_hydrolase_fold"/>
</dbReference>
<dbReference type="InterPro" id="IPR050960">
    <property type="entry name" value="AB_hydrolase_4_sf"/>
</dbReference>
<sequence length="321" mass="36316">MQTGGDFRPAWWLPGGHLQTLFPTLFRVRRPPSLKRERLELEDGDFLDLDWTREQPGPLVLLLHGLEGSLHSHYVSGLLGALDCSGRSCVQMYFRGCSGEPNRLPRSYHSGETGDLQTVLDHISQRYPGRDIYAAGVSLGGNVLLKWLGENPQQGQVQRALAISVPFDLANAATRLERGISRIYQAYLLRKLRRSLRNKARHVDMPMDVDHLSRLSSFRRFDDEITAPLHGFNGVDDYYKKSSSRGFVPHILTPTLIIHALDDPFMNPDAIPRDDELGPGVTLELYRTGGHVGFVSGWLPLRPRYWLDQRVSTYFASPNCR</sequence>
<evidence type="ECO:0000313" key="5">
    <source>
        <dbReference type="EMBL" id="VAW82476.1"/>
    </source>
</evidence>
<dbReference type="PANTHER" id="PTHR10794:SF94">
    <property type="entry name" value="ESTERASE YHET-RELATED"/>
    <property type="match status" value="1"/>
</dbReference>
<evidence type="ECO:0000256" key="1">
    <source>
        <dbReference type="ARBA" id="ARBA00010884"/>
    </source>
</evidence>
<dbReference type="GO" id="GO:0016301">
    <property type="term" value="F:kinase activity"/>
    <property type="evidence" value="ECO:0007669"/>
    <property type="project" value="UniProtKB-KW"/>
</dbReference>